<reference evidence="13 14" key="1">
    <citation type="submission" date="2016-10" db="EMBL/GenBank/DDBJ databases">
        <authorList>
            <person name="de Groot N.N."/>
        </authorList>
    </citation>
    <scope>NUCLEOTIDE SEQUENCE [LARGE SCALE GENOMIC DNA]</scope>
    <source>
        <strain>GEY</strain>
        <strain evidence="14">DSM 9560</strain>
    </source>
</reference>
<dbReference type="CDD" id="cd00082">
    <property type="entry name" value="HisKA"/>
    <property type="match status" value="1"/>
</dbReference>
<feature type="coiled-coil region" evidence="10">
    <location>
        <begin position="381"/>
        <end position="415"/>
    </location>
</feature>
<dbReference type="InterPro" id="IPR011990">
    <property type="entry name" value="TPR-like_helical_dom_sf"/>
</dbReference>
<keyword evidence="3" id="KW-0597">Phosphoprotein</keyword>
<dbReference type="InterPro" id="IPR019734">
    <property type="entry name" value="TPR_rpt"/>
</dbReference>
<dbReference type="SUPFAM" id="SSF47384">
    <property type="entry name" value="Homodimeric domain of signal transducing histidine kinase"/>
    <property type="match status" value="1"/>
</dbReference>
<protein>
    <recommendedName>
        <fullName evidence="2">histidine kinase</fullName>
        <ecNumber evidence="2">2.7.13.3</ecNumber>
    </recommendedName>
</protein>
<sequence>MKGYFFKIFLLIYIFFIHFHLSAQVNRTDSLEIILPTLTEDSLKTAVLVELCWAYRNINIKKSATYCQQAEKLARSKQYTYLLAKTLNHLGLLHNNKAEYDLALAYYFEALGIAQTNLHQDQLGYAYHSIAEIYRKDEHKIHQALVFVNKASQIFKEGNFPDGVAFCHLTLGRIDTGRKAYQSAQKNYSIALKIWKELNNENLIANVYFDMGGLYKEQKDYEQAYTYLYRANLTFNKLNNIRGKLLVLNQLADINLLQNQPDSVIIKLQHGLSVAKNSGITELIEEFYTYLASIYAFQKNYQQAYQYEKILNHFKDSIKQIERNTQIVETETKYDVTNKVKAIQTLQQQNEEKQDMLYLLGIVLLGTIIIGVFLYKNIRQKQEVNRQLIFQREQIKIQNNQLARLNDEILLQKEEQVKLNAFKNKLFSIISHDLRNPLASLKGAILLFKTHLLTDSEQDSLIDKLSNDLQSTSYLLDNLLNWTRSQMQGLKIYPQTVVLYELVQENIELLTSQAQLKNIHLENQIPKNITVFADVEMIKTLIRNLLHNAIKYSFPKGVVLISAYVSEEKQCVIVDVKDNGRGISKEEMSKLFGSTHFSKHGTANEKGSGLGLLLSKEFVEKNGGELWVESVENKGSIFSFSLPYERATEYYIK</sequence>
<dbReference type="SUPFAM" id="SSF48452">
    <property type="entry name" value="TPR-like"/>
    <property type="match status" value="2"/>
</dbReference>
<proteinExistence type="predicted"/>
<evidence type="ECO:0000256" key="10">
    <source>
        <dbReference type="SAM" id="Coils"/>
    </source>
</evidence>
<evidence type="ECO:0000256" key="8">
    <source>
        <dbReference type="ARBA" id="ARBA00023012"/>
    </source>
</evidence>
<dbReference type="PANTHER" id="PTHR42878:SF7">
    <property type="entry name" value="SENSOR HISTIDINE KINASE GLRK"/>
    <property type="match status" value="1"/>
</dbReference>
<dbReference type="InterPro" id="IPR036890">
    <property type="entry name" value="HATPase_C_sf"/>
</dbReference>
<dbReference type="GO" id="GO:0030295">
    <property type="term" value="F:protein kinase activator activity"/>
    <property type="evidence" value="ECO:0007669"/>
    <property type="project" value="TreeGrafter"/>
</dbReference>
<dbReference type="GO" id="GO:0007234">
    <property type="term" value="P:osmosensory signaling via phosphorelay pathway"/>
    <property type="evidence" value="ECO:0007669"/>
    <property type="project" value="TreeGrafter"/>
</dbReference>
<dbReference type="SMART" id="SM00387">
    <property type="entry name" value="HATPase_c"/>
    <property type="match status" value="1"/>
</dbReference>
<evidence type="ECO:0000256" key="1">
    <source>
        <dbReference type="ARBA" id="ARBA00000085"/>
    </source>
</evidence>
<feature type="transmembrane region" description="Helical" evidence="11">
    <location>
        <begin position="356"/>
        <end position="375"/>
    </location>
</feature>
<comment type="catalytic activity">
    <reaction evidence="1">
        <text>ATP + protein L-histidine = ADP + protein N-phospho-L-histidine.</text>
        <dbReference type="EC" id="2.7.13.3"/>
    </reaction>
</comment>
<keyword evidence="8" id="KW-0902">Two-component regulatory system</keyword>
<keyword evidence="7" id="KW-0067">ATP-binding</keyword>
<dbReference type="InterPro" id="IPR003661">
    <property type="entry name" value="HisK_dim/P_dom"/>
</dbReference>
<dbReference type="SMART" id="SM00028">
    <property type="entry name" value="TPR"/>
    <property type="match status" value="5"/>
</dbReference>
<keyword evidence="10" id="KW-0175">Coiled coil</keyword>
<name>A0A1I2IB14_9BACT</name>
<organism evidence="13 14">
    <name type="scientific">Thermoflexibacter ruber</name>
    <dbReference type="NCBI Taxonomy" id="1003"/>
    <lineage>
        <taxon>Bacteria</taxon>
        <taxon>Pseudomonadati</taxon>
        <taxon>Bacteroidota</taxon>
        <taxon>Cytophagia</taxon>
        <taxon>Cytophagales</taxon>
        <taxon>Thermoflexibacteraceae</taxon>
        <taxon>Thermoflexibacter</taxon>
    </lineage>
</organism>
<dbReference type="InterPro" id="IPR003594">
    <property type="entry name" value="HATPase_dom"/>
</dbReference>
<evidence type="ECO:0000313" key="13">
    <source>
        <dbReference type="EMBL" id="SFF38843.1"/>
    </source>
</evidence>
<dbReference type="Pfam" id="PF00512">
    <property type="entry name" value="HisKA"/>
    <property type="match status" value="1"/>
</dbReference>
<gene>
    <name evidence="13" type="ORF">SAMN04488541_10309</name>
</gene>
<keyword evidence="5" id="KW-0547">Nucleotide-binding</keyword>
<dbReference type="Gene3D" id="3.30.565.10">
    <property type="entry name" value="Histidine kinase-like ATPase, C-terminal domain"/>
    <property type="match status" value="1"/>
</dbReference>
<keyword evidence="6 13" id="KW-0418">Kinase</keyword>
<keyword evidence="11" id="KW-0812">Transmembrane</keyword>
<dbReference type="PANTHER" id="PTHR42878">
    <property type="entry name" value="TWO-COMPONENT HISTIDINE KINASE"/>
    <property type="match status" value="1"/>
</dbReference>
<dbReference type="Gene3D" id="1.10.287.130">
    <property type="match status" value="1"/>
</dbReference>
<keyword evidence="11" id="KW-0472">Membrane</keyword>
<dbReference type="Proteomes" id="UP000199513">
    <property type="component" value="Unassembled WGS sequence"/>
</dbReference>
<evidence type="ECO:0000256" key="4">
    <source>
        <dbReference type="ARBA" id="ARBA00022679"/>
    </source>
</evidence>
<keyword evidence="11" id="KW-1133">Transmembrane helix</keyword>
<dbReference type="RefSeq" id="WP_091548363.1">
    <property type="nucleotide sequence ID" value="NZ_FONY01000030.1"/>
</dbReference>
<dbReference type="PROSITE" id="PS50005">
    <property type="entry name" value="TPR"/>
    <property type="match status" value="1"/>
</dbReference>
<keyword evidence="9" id="KW-0802">TPR repeat</keyword>
<keyword evidence="14" id="KW-1185">Reference proteome</keyword>
<dbReference type="OrthoDB" id="9810447at2"/>
<dbReference type="EC" id="2.7.13.3" evidence="2"/>
<dbReference type="SUPFAM" id="SSF55874">
    <property type="entry name" value="ATPase domain of HSP90 chaperone/DNA topoisomerase II/histidine kinase"/>
    <property type="match status" value="1"/>
</dbReference>
<keyword evidence="4" id="KW-0808">Transferase</keyword>
<dbReference type="GO" id="GO:0000155">
    <property type="term" value="F:phosphorelay sensor kinase activity"/>
    <property type="evidence" value="ECO:0007669"/>
    <property type="project" value="InterPro"/>
</dbReference>
<dbReference type="EMBL" id="FONY01000030">
    <property type="protein sequence ID" value="SFF38843.1"/>
    <property type="molecule type" value="Genomic_DNA"/>
</dbReference>
<evidence type="ECO:0000256" key="2">
    <source>
        <dbReference type="ARBA" id="ARBA00012438"/>
    </source>
</evidence>
<dbReference type="AlphaFoldDB" id="A0A1I2IB14"/>
<evidence type="ECO:0000256" key="11">
    <source>
        <dbReference type="SAM" id="Phobius"/>
    </source>
</evidence>
<feature type="domain" description="Histidine kinase" evidence="12">
    <location>
        <begin position="429"/>
        <end position="646"/>
    </location>
</feature>
<evidence type="ECO:0000256" key="5">
    <source>
        <dbReference type="ARBA" id="ARBA00022741"/>
    </source>
</evidence>
<evidence type="ECO:0000256" key="7">
    <source>
        <dbReference type="ARBA" id="ARBA00022840"/>
    </source>
</evidence>
<dbReference type="STRING" id="1003.SAMN04488541_10309"/>
<dbReference type="SMART" id="SM00388">
    <property type="entry name" value="HisKA"/>
    <property type="match status" value="1"/>
</dbReference>
<evidence type="ECO:0000259" key="12">
    <source>
        <dbReference type="PROSITE" id="PS50109"/>
    </source>
</evidence>
<dbReference type="InterPro" id="IPR004358">
    <property type="entry name" value="Sig_transdc_His_kin-like_C"/>
</dbReference>
<dbReference type="Gene3D" id="1.25.40.10">
    <property type="entry name" value="Tetratricopeptide repeat domain"/>
    <property type="match status" value="2"/>
</dbReference>
<evidence type="ECO:0000313" key="14">
    <source>
        <dbReference type="Proteomes" id="UP000199513"/>
    </source>
</evidence>
<dbReference type="Pfam" id="PF02518">
    <property type="entry name" value="HATPase_c"/>
    <property type="match status" value="1"/>
</dbReference>
<dbReference type="GO" id="GO:0005524">
    <property type="term" value="F:ATP binding"/>
    <property type="evidence" value="ECO:0007669"/>
    <property type="project" value="UniProtKB-KW"/>
</dbReference>
<accession>A0A1I2IB14</accession>
<feature type="repeat" description="TPR" evidence="9">
    <location>
        <begin position="84"/>
        <end position="117"/>
    </location>
</feature>
<dbReference type="InterPro" id="IPR050351">
    <property type="entry name" value="BphY/WalK/GraS-like"/>
</dbReference>
<dbReference type="InterPro" id="IPR005467">
    <property type="entry name" value="His_kinase_dom"/>
</dbReference>
<dbReference type="PROSITE" id="PS50109">
    <property type="entry name" value="HIS_KIN"/>
    <property type="match status" value="1"/>
</dbReference>
<dbReference type="PRINTS" id="PR00344">
    <property type="entry name" value="BCTRLSENSOR"/>
</dbReference>
<dbReference type="InterPro" id="IPR036097">
    <property type="entry name" value="HisK_dim/P_sf"/>
</dbReference>
<evidence type="ECO:0000256" key="9">
    <source>
        <dbReference type="PROSITE-ProRule" id="PRU00339"/>
    </source>
</evidence>
<dbReference type="GO" id="GO:0000156">
    <property type="term" value="F:phosphorelay response regulator activity"/>
    <property type="evidence" value="ECO:0007669"/>
    <property type="project" value="TreeGrafter"/>
</dbReference>
<evidence type="ECO:0000256" key="6">
    <source>
        <dbReference type="ARBA" id="ARBA00022777"/>
    </source>
</evidence>
<evidence type="ECO:0000256" key="3">
    <source>
        <dbReference type="ARBA" id="ARBA00022553"/>
    </source>
</evidence>